<accession>A0A0C2SD48</accession>
<dbReference type="GO" id="GO:0003676">
    <property type="term" value="F:nucleic acid binding"/>
    <property type="evidence" value="ECO:0007669"/>
    <property type="project" value="InterPro"/>
</dbReference>
<feature type="region of interest" description="Disordered" evidence="2">
    <location>
        <begin position="1"/>
        <end position="27"/>
    </location>
</feature>
<dbReference type="Pfam" id="PF14223">
    <property type="entry name" value="Retrotran_gag_2"/>
    <property type="match status" value="1"/>
</dbReference>
<organism evidence="4 5">
    <name type="scientific">Amanita muscaria (strain Koide BX008)</name>
    <dbReference type="NCBI Taxonomy" id="946122"/>
    <lineage>
        <taxon>Eukaryota</taxon>
        <taxon>Fungi</taxon>
        <taxon>Dikarya</taxon>
        <taxon>Basidiomycota</taxon>
        <taxon>Agaricomycotina</taxon>
        <taxon>Agaricomycetes</taxon>
        <taxon>Agaricomycetidae</taxon>
        <taxon>Agaricales</taxon>
        <taxon>Pluteineae</taxon>
        <taxon>Amanitaceae</taxon>
        <taxon>Amanita</taxon>
    </lineage>
</organism>
<protein>
    <recommendedName>
        <fullName evidence="3">Retrovirus-related Pol polyprotein from transposon TNT 1-94-like beta-barrel domain-containing protein</fullName>
    </recommendedName>
</protein>
<dbReference type="HOGENOM" id="CLU_542868_0_0_1"/>
<dbReference type="InterPro" id="IPR054722">
    <property type="entry name" value="PolX-like_BBD"/>
</dbReference>
<dbReference type="AlphaFoldDB" id="A0A0C2SD48"/>
<evidence type="ECO:0000259" key="3">
    <source>
        <dbReference type="Pfam" id="PF22936"/>
    </source>
</evidence>
<dbReference type="SUPFAM" id="SSF57756">
    <property type="entry name" value="Retrovirus zinc finger-like domains"/>
    <property type="match status" value="1"/>
</dbReference>
<dbReference type="OrthoDB" id="2847449at2759"/>
<dbReference type="GO" id="GO:0008270">
    <property type="term" value="F:zinc ion binding"/>
    <property type="evidence" value="ECO:0007669"/>
    <property type="project" value="InterPro"/>
</dbReference>
<dbReference type="Proteomes" id="UP000054549">
    <property type="component" value="Unassembled WGS sequence"/>
</dbReference>
<dbReference type="PANTHER" id="PTHR40628">
    <property type="entry name" value="CHROMO DOMAIN-CONTAINING PROTEIN"/>
    <property type="match status" value="1"/>
</dbReference>
<dbReference type="Pfam" id="PF22936">
    <property type="entry name" value="Pol_BBD"/>
    <property type="match status" value="1"/>
</dbReference>
<evidence type="ECO:0000313" key="5">
    <source>
        <dbReference type="Proteomes" id="UP000054549"/>
    </source>
</evidence>
<evidence type="ECO:0000256" key="1">
    <source>
        <dbReference type="ARBA" id="ARBA00022664"/>
    </source>
</evidence>
<keyword evidence="5" id="KW-1185">Reference proteome</keyword>
<dbReference type="InterPro" id="IPR036875">
    <property type="entry name" value="Znf_CCHC_sf"/>
</dbReference>
<sequence>MASQQGDLGAQDDYYGEPGDYNYYEGDYQQGEEYPEYDVNARPLYDRIFGSEHSRQSFTPIQDAPHDQSLILRNQQPGYYDYLLRRFERVNLMGQKLRKDEVLKQDNWMAWKSRILQTLRANRLDAEHDAWDIMDQAVIQFIKANIHSDQLISIPEFLEIGSSSNTIATQTSAETWTILCQVYESHSTQTVTNLIRTLLGMHADERTIIPKHLVQMQNLRTMLANVDYQIEDNIFNGFLIASLPKSWDTYTRALYGISEGVGGQREKRIIPTFQLINILKAEYARLKTEETSKDITYRSGKYDNPRKRKRIEPSFDPCRICQMKNHLTKDCKWKQEGGYCSHCRKGGHWTSQCRGNDPKGKGKARAKSSGGGRDGAKTARNDASMSVDTVTRNSTANHVNTLAANDDSDYHCYKWLADSATTSHISYDGSSFSIYQKIDRTITGVGETSVKAIGYGTVVLKSHVNGKTKQIVLHDVLHVPAATDNLLSTDVHSFTHLVQIDT</sequence>
<reference evidence="4 5" key="1">
    <citation type="submission" date="2014-04" db="EMBL/GenBank/DDBJ databases">
        <title>Evolutionary Origins and Diversification of the Mycorrhizal Mutualists.</title>
        <authorList>
            <consortium name="DOE Joint Genome Institute"/>
            <consortium name="Mycorrhizal Genomics Consortium"/>
            <person name="Kohler A."/>
            <person name="Kuo A."/>
            <person name="Nagy L.G."/>
            <person name="Floudas D."/>
            <person name="Copeland A."/>
            <person name="Barry K.W."/>
            <person name="Cichocki N."/>
            <person name="Veneault-Fourrey C."/>
            <person name="LaButti K."/>
            <person name="Lindquist E.A."/>
            <person name="Lipzen A."/>
            <person name="Lundell T."/>
            <person name="Morin E."/>
            <person name="Murat C."/>
            <person name="Riley R."/>
            <person name="Ohm R."/>
            <person name="Sun H."/>
            <person name="Tunlid A."/>
            <person name="Henrissat B."/>
            <person name="Grigoriev I.V."/>
            <person name="Hibbett D.S."/>
            <person name="Martin F."/>
        </authorList>
    </citation>
    <scope>NUCLEOTIDE SEQUENCE [LARGE SCALE GENOMIC DNA]</scope>
    <source>
        <strain evidence="4 5">Koide BX008</strain>
    </source>
</reference>
<dbReference type="PANTHER" id="PTHR40628:SF1">
    <property type="entry name" value="CHROMO DOMAIN-CONTAINING PROTEIN"/>
    <property type="match status" value="1"/>
</dbReference>
<evidence type="ECO:0000256" key="2">
    <source>
        <dbReference type="SAM" id="MobiDB-lite"/>
    </source>
</evidence>
<keyword evidence="1" id="KW-0507">mRNA processing</keyword>
<gene>
    <name evidence="4" type="ORF">M378DRAFT_13844</name>
</gene>
<dbReference type="EMBL" id="KN818291">
    <property type="protein sequence ID" value="KIL60925.1"/>
    <property type="molecule type" value="Genomic_DNA"/>
</dbReference>
<feature type="region of interest" description="Disordered" evidence="2">
    <location>
        <begin position="348"/>
        <end position="387"/>
    </location>
</feature>
<evidence type="ECO:0000313" key="4">
    <source>
        <dbReference type="EMBL" id="KIL60925.1"/>
    </source>
</evidence>
<feature type="domain" description="Retrovirus-related Pol polyprotein from transposon TNT 1-94-like beta-barrel" evidence="3">
    <location>
        <begin position="415"/>
        <end position="489"/>
    </location>
</feature>
<dbReference type="InParanoid" id="A0A0C2SD48"/>
<proteinExistence type="predicted"/>
<name>A0A0C2SD48_AMAMK</name>
<dbReference type="Gene3D" id="4.10.60.10">
    <property type="entry name" value="Zinc finger, CCHC-type"/>
    <property type="match status" value="1"/>
</dbReference>
<dbReference type="STRING" id="946122.A0A0C2SD48"/>
<dbReference type="GO" id="GO:0006397">
    <property type="term" value="P:mRNA processing"/>
    <property type="evidence" value="ECO:0007669"/>
    <property type="project" value="UniProtKB-KW"/>
</dbReference>